<keyword evidence="6" id="KW-0496">Mitochondrion</keyword>
<protein>
    <submittedName>
        <fullName evidence="7">Tetratricopeptide repeat protein</fullName>
    </submittedName>
</protein>
<evidence type="ECO:0000256" key="3">
    <source>
        <dbReference type="ARBA" id="ARBA00022737"/>
    </source>
</evidence>
<keyword evidence="5" id="KW-0809">Transit peptide</keyword>
<keyword evidence="8" id="KW-1185">Reference proteome</keyword>
<dbReference type="Gene3D" id="1.25.40.10">
    <property type="entry name" value="Tetratricopeptide repeat domain"/>
    <property type="match status" value="1"/>
</dbReference>
<evidence type="ECO:0000256" key="4">
    <source>
        <dbReference type="ARBA" id="ARBA00022803"/>
    </source>
</evidence>
<dbReference type="Pfam" id="PF13424">
    <property type="entry name" value="TPR_12"/>
    <property type="match status" value="1"/>
</dbReference>
<dbReference type="Proteomes" id="UP000019149">
    <property type="component" value="Unassembled WGS sequence"/>
</dbReference>
<dbReference type="PANTHER" id="PTHR13143:SF6">
    <property type="entry name" value="TETRATRICOPEPTIDE REPEAT PROTEIN 19, MITOCHONDRIAL"/>
    <property type="match status" value="1"/>
</dbReference>
<dbReference type="RefSeq" id="XP_024352433.1">
    <property type="nucleotide sequence ID" value="XM_024493161.1"/>
</dbReference>
<dbReference type="InterPro" id="IPR011990">
    <property type="entry name" value="TPR-like_helical_dom_sf"/>
</dbReference>
<dbReference type="GO" id="GO:0005743">
    <property type="term" value="C:mitochondrial inner membrane"/>
    <property type="evidence" value="ECO:0007669"/>
    <property type="project" value="TreeGrafter"/>
</dbReference>
<organism evidence="7 8">
    <name type="scientific">Echinococcus granulosus</name>
    <name type="common">Hydatid tapeworm</name>
    <dbReference type="NCBI Taxonomy" id="6210"/>
    <lineage>
        <taxon>Eukaryota</taxon>
        <taxon>Metazoa</taxon>
        <taxon>Spiralia</taxon>
        <taxon>Lophotrochozoa</taxon>
        <taxon>Platyhelminthes</taxon>
        <taxon>Cestoda</taxon>
        <taxon>Eucestoda</taxon>
        <taxon>Cyclophyllidea</taxon>
        <taxon>Taeniidae</taxon>
        <taxon>Echinococcus</taxon>
        <taxon>Echinococcus granulosus group</taxon>
    </lineage>
</organism>
<dbReference type="PANTHER" id="PTHR13143">
    <property type="entry name" value="TETRATRICOPEPTIDE REPEAT PROTEIN 19"/>
    <property type="match status" value="1"/>
</dbReference>
<dbReference type="GO" id="GO:0034551">
    <property type="term" value="P:mitochondrial respiratory chain complex III assembly"/>
    <property type="evidence" value="ECO:0007669"/>
    <property type="project" value="InterPro"/>
</dbReference>
<evidence type="ECO:0000313" key="7">
    <source>
        <dbReference type="EMBL" id="EUB61237.1"/>
    </source>
</evidence>
<dbReference type="OrthoDB" id="5986190at2759"/>
<dbReference type="InterPro" id="IPR040395">
    <property type="entry name" value="TTC19"/>
</dbReference>
<gene>
    <name evidence="7" type="ORF">EGR_03912</name>
</gene>
<sequence length="370" mass="41936">MVYRRGWFVVQTGEVTMNFQRIRLLLHYFCRFIQPSLRHFPRNVHQKPGAGALCLILPFSRTHEPTIEEETTALMRAAFTKIRENCYDDADVILHRILRRLADTSQTNRLSPTEYAGRRARIFSELANLRLLQRNYLDAEKLFVETIRSSLAAGMDPKDACIVELSLKLALLYSKLGDFDKASTGFQFCFDTQMTNASQDLNPGSDLNEKQINDVALLGLVSNAYAHFLIQKGDLKEAREKLQVALKSARRIYPSHHENCLNLHADLANVESRIGNVSDALESLRTVIEEARRQQASTLSLVRLFCAGAVIEGNEGEFASAKRWLTRADEASSKIDNQKDQGAAMGEIQSVRDMIHSWCQEEESINEERG</sequence>
<reference evidence="7 8" key="1">
    <citation type="journal article" date="2013" name="Nat. Genet.">
        <title>The genome of the hydatid tapeworm Echinococcus granulosus.</title>
        <authorList>
            <person name="Zheng H."/>
            <person name="Zhang W."/>
            <person name="Zhang L."/>
            <person name="Zhang Z."/>
            <person name="Li J."/>
            <person name="Lu G."/>
            <person name="Zhu Y."/>
            <person name="Wang Y."/>
            <person name="Huang Y."/>
            <person name="Liu J."/>
            <person name="Kang H."/>
            <person name="Chen J."/>
            <person name="Wang L."/>
            <person name="Chen A."/>
            <person name="Yu S."/>
            <person name="Gao Z."/>
            <person name="Jin L."/>
            <person name="Gu W."/>
            <person name="Wang Z."/>
            <person name="Zhao L."/>
            <person name="Shi B."/>
            <person name="Wen H."/>
            <person name="Lin R."/>
            <person name="Jones M.K."/>
            <person name="Brejova B."/>
            <person name="Vinar T."/>
            <person name="Zhao G."/>
            <person name="McManus D.P."/>
            <person name="Chen Z."/>
            <person name="Zhou Y."/>
            <person name="Wang S."/>
        </authorList>
    </citation>
    <scope>NUCLEOTIDE SEQUENCE [LARGE SCALE GENOMIC DNA]</scope>
</reference>
<dbReference type="AlphaFoldDB" id="W6US96"/>
<evidence type="ECO:0000256" key="5">
    <source>
        <dbReference type="ARBA" id="ARBA00022946"/>
    </source>
</evidence>
<dbReference type="CTD" id="36339627"/>
<dbReference type="KEGG" id="egl:EGR_03912"/>
<comment type="similarity">
    <text evidence="2">Belongs to the TTC19 family.</text>
</comment>
<dbReference type="STRING" id="6210.W6US96"/>
<accession>W6US96</accession>
<name>W6US96_ECHGR</name>
<dbReference type="SUPFAM" id="SSF48452">
    <property type="entry name" value="TPR-like"/>
    <property type="match status" value="1"/>
</dbReference>
<dbReference type="OMA" id="AQLGYDW"/>
<evidence type="ECO:0000313" key="8">
    <source>
        <dbReference type="Proteomes" id="UP000019149"/>
    </source>
</evidence>
<comment type="subcellular location">
    <subcellularLocation>
        <location evidence="1">Mitochondrion</location>
    </subcellularLocation>
</comment>
<evidence type="ECO:0000256" key="2">
    <source>
        <dbReference type="ARBA" id="ARBA00008219"/>
    </source>
</evidence>
<proteinExistence type="inferred from homology"/>
<evidence type="ECO:0000256" key="1">
    <source>
        <dbReference type="ARBA" id="ARBA00004173"/>
    </source>
</evidence>
<keyword evidence="4" id="KW-0802">TPR repeat</keyword>
<keyword evidence="3" id="KW-0677">Repeat</keyword>
<dbReference type="GeneID" id="36339627"/>
<comment type="caution">
    <text evidence="7">The sequence shown here is derived from an EMBL/GenBank/DDBJ whole genome shotgun (WGS) entry which is preliminary data.</text>
</comment>
<evidence type="ECO:0000256" key="6">
    <source>
        <dbReference type="ARBA" id="ARBA00023128"/>
    </source>
</evidence>
<dbReference type="EMBL" id="APAU02000022">
    <property type="protein sequence ID" value="EUB61237.1"/>
    <property type="molecule type" value="Genomic_DNA"/>
</dbReference>